<organism evidence="1">
    <name type="scientific">viral metagenome</name>
    <dbReference type="NCBI Taxonomy" id="1070528"/>
    <lineage>
        <taxon>unclassified sequences</taxon>
        <taxon>metagenomes</taxon>
        <taxon>organismal metagenomes</taxon>
    </lineage>
</organism>
<evidence type="ECO:0000313" key="1">
    <source>
        <dbReference type="EMBL" id="QJA66245.1"/>
    </source>
</evidence>
<proteinExistence type="predicted"/>
<dbReference type="AlphaFoldDB" id="A0A6M3JAI3"/>
<protein>
    <recommendedName>
        <fullName evidence="2">Large polyvalent protein associated domain-containing protein</fullName>
    </recommendedName>
</protein>
<reference evidence="1" key="1">
    <citation type="submission" date="2020-03" db="EMBL/GenBank/DDBJ databases">
        <title>The deep terrestrial virosphere.</title>
        <authorList>
            <person name="Holmfeldt K."/>
            <person name="Nilsson E."/>
            <person name="Simone D."/>
            <person name="Lopez-Fernandez M."/>
            <person name="Wu X."/>
            <person name="de Brujin I."/>
            <person name="Lundin D."/>
            <person name="Andersson A."/>
            <person name="Bertilsson S."/>
            <person name="Dopson M."/>
        </authorList>
    </citation>
    <scope>NUCLEOTIDE SEQUENCE</scope>
    <source>
        <strain evidence="1">MM415B00358</strain>
    </source>
</reference>
<name>A0A6M3JAI3_9ZZZZ</name>
<dbReference type="EMBL" id="MT141552">
    <property type="protein sequence ID" value="QJA66245.1"/>
    <property type="molecule type" value="Genomic_DNA"/>
</dbReference>
<gene>
    <name evidence="1" type="ORF">MM415B00358_0007</name>
</gene>
<sequence length="1121" mass="123951">MDLQAIRRLSPGALRIFRQQAYEKARQGDETFTRLVSMPELSDVFQGEELPTKPSPLTSAVQTGMKWYQAPFNWIGKNITKPFAAYATSPFTPSTPESQNLPWAARERAEYAAWKEPELTMPWGGKFRPTKGAVEMIPWLLPSLIPGGQFSAIGSLGKITAAEGAALLARGVAPGLVKAAAPRGIAGLLGGLGGAGQVAGAALQYSPWGLTEAASGKLLGLAGRGVGKLLGGVGEKAIQALPEEKLGAVLPEEKLGALLPEQRGVPFDKQWDSLSGKGRRNLLTSLGISKRTAYTTKDFSLLPKFQQDVLMGLNQPLTYTDVEKGAISQLMESLKQSKTIIPEQRELVAESLMKKVEKGYLDAAKVDTNFEKINSYLAAFAGESEKVNFEPLKIANEAKEAISGLILNTKRVSDLERASVIKAFDMMLEGRSPYLSQLKLMQRALGSEVVEELIKKQPTSVANKIFQVLNAPASLLTMADESAVLRQGLFFSVSHPMQAAREILPMLKATFSDDFSQLNDSLIKQIGEKNGALEHGVGLLSLPGDVTAAYSDMPEQFVSSWLQKVPILGDIMKASHRGFSTYINNVSVKGFGNIASTWKDLGATAADLDSLGLLINSSMGRANLSPALLRATPFLNAVMFAPRWVISGPQLIQYALPGLSPLTPMAQKEASKMMVKFLGAGAAVLAFAELAGAKVEKNPLSSDFGKIRIGNTRLDIWRGYTQWARFVSQVTTGMRKTQGGEVKEANRWDTLLRFWQSKSSPAAGLLTDILKGESYMGDDMSLSTQNLRTQVFNRLTPLFVQDMIDAVNQEGVVGGVTALPGFFGVGVVTYRDPVQKLREKLSQEKYGMSWEELGQSVGKKSQLEIEKSSPELQQLIKKSDDDYARTLQGRSDVNNQWRRQTTLVEQNYRDAVEIATLEFRQTQDGNLYKQKIDSATNNRRAQYDLLSIDPALAKITGFMNNPLREQDIARMNPQDVARHEYYQALYSKDMYDEFGNYSYELADERKQQFAQAFGGDMLRYVEDYQGVKESDMPYEYSILKQAKNILKPYWEVGNQVWAQLPPNLKQIADQITVMERTDPRQAKRMLFMYPQIVWARKQIAMLKKRVKQSNPDISSALAMFY</sequence>
<accession>A0A6M3JAI3</accession>
<evidence type="ECO:0008006" key="2">
    <source>
        <dbReference type="Google" id="ProtNLM"/>
    </source>
</evidence>